<dbReference type="CDD" id="cd00293">
    <property type="entry name" value="USP-like"/>
    <property type="match status" value="1"/>
</dbReference>
<dbReference type="Gene3D" id="3.40.50.12370">
    <property type="match status" value="1"/>
</dbReference>
<dbReference type="PRINTS" id="PR01438">
    <property type="entry name" value="UNVRSLSTRESS"/>
</dbReference>
<keyword evidence="7" id="KW-1185">Reference proteome</keyword>
<feature type="domain" description="UspA" evidence="5">
    <location>
        <begin position="171"/>
        <end position="299"/>
    </location>
</feature>
<sequence length="311" mass="34470">MKRFKKILVATDTRFADHPIVQQAAEIALRNNASLKIVDVVPEFPWTVRMTLANHEHMRELIAQEKKTALEALAEPIRQTGVEVETQALLGKTSIEIIREVIRGGYDLVLRVAKGRESTHQGFFGNTGKRLLRKCPCAVWLVAAAAPAKFQQVLGCVDTSSGSEIDAELNDQVYELASSIGAFYGARFSLLHAWSIWNEQMIRTRMKPAEFEVLEKTNHDQIAALLDKFLETHGTNIRADNIQMVKGDPPAAIAEFVCDNHVDLVVMGTVARSGVTGMFMGNTAEQILDRIECSVLALKPSSFVSPIRLDD</sequence>
<dbReference type="SUPFAM" id="SSF52402">
    <property type="entry name" value="Adenine nucleotide alpha hydrolases-like"/>
    <property type="match status" value="2"/>
</dbReference>
<proteinExistence type="inferred from homology"/>
<dbReference type="RefSeq" id="WP_145048763.1">
    <property type="nucleotide sequence ID" value="NZ_CP036433.1"/>
</dbReference>
<dbReference type="GO" id="GO:0005737">
    <property type="term" value="C:cytoplasm"/>
    <property type="evidence" value="ECO:0007669"/>
    <property type="project" value="UniProtKB-SubCell"/>
</dbReference>
<feature type="domain" description="UspA" evidence="5">
    <location>
        <begin position="4"/>
        <end position="142"/>
    </location>
</feature>
<dbReference type="Pfam" id="PF00582">
    <property type="entry name" value="Usp"/>
    <property type="match status" value="2"/>
</dbReference>
<evidence type="ECO:0000259" key="5">
    <source>
        <dbReference type="Pfam" id="PF00582"/>
    </source>
</evidence>
<dbReference type="AlphaFoldDB" id="A0A518DLC5"/>
<dbReference type="EMBL" id="CP036433">
    <property type="protein sequence ID" value="QDU92636.1"/>
    <property type="molecule type" value="Genomic_DNA"/>
</dbReference>
<comment type="subcellular location">
    <subcellularLocation>
        <location evidence="1">Cytoplasm</location>
    </subcellularLocation>
</comment>
<evidence type="ECO:0000313" key="6">
    <source>
        <dbReference type="EMBL" id="QDU92636.1"/>
    </source>
</evidence>
<evidence type="ECO:0000313" key="7">
    <source>
        <dbReference type="Proteomes" id="UP000317648"/>
    </source>
</evidence>
<evidence type="ECO:0000256" key="3">
    <source>
        <dbReference type="ARBA" id="ARBA00022490"/>
    </source>
</evidence>
<dbReference type="InterPro" id="IPR006015">
    <property type="entry name" value="Universal_stress_UspA"/>
</dbReference>
<evidence type="ECO:0000256" key="4">
    <source>
        <dbReference type="ARBA" id="ARBA00037131"/>
    </source>
</evidence>
<dbReference type="InterPro" id="IPR006016">
    <property type="entry name" value="UspA"/>
</dbReference>
<reference evidence="6 7" key="1">
    <citation type="submission" date="2019-02" db="EMBL/GenBank/DDBJ databases">
        <title>Deep-cultivation of Planctomycetes and their phenomic and genomic characterization uncovers novel biology.</title>
        <authorList>
            <person name="Wiegand S."/>
            <person name="Jogler M."/>
            <person name="Boedeker C."/>
            <person name="Pinto D."/>
            <person name="Vollmers J."/>
            <person name="Rivas-Marin E."/>
            <person name="Kohn T."/>
            <person name="Peeters S.H."/>
            <person name="Heuer A."/>
            <person name="Rast P."/>
            <person name="Oberbeckmann S."/>
            <person name="Bunk B."/>
            <person name="Jeske O."/>
            <person name="Meyerdierks A."/>
            <person name="Storesund J.E."/>
            <person name="Kallscheuer N."/>
            <person name="Luecker S."/>
            <person name="Lage O.M."/>
            <person name="Pohl T."/>
            <person name="Merkel B.J."/>
            <person name="Hornburger P."/>
            <person name="Mueller R.-W."/>
            <person name="Bruemmer F."/>
            <person name="Labrenz M."/>
            <person name="Spormann A.M."/>
            <person name="Op den Camp H."/>
            <person name="Overmann J."/>
            <person name="Amann R."/>
            <person name="Jetten M.S.M."/>
            <person name="Mascher T."/>
            <person name="Medema M.H."/>
            <person name="Devos D.P."/>
            <person name="Kaster A.-K."/>
            <person name="Ovreas L."/>
            <person name="Rohde M."/>
            <person name="Galperin M.Y."/>
            <person name="Jogler C."/>
        </authorList>
    </citation>
    <scope>NUCLEOTIDE SEQUENCE [LARGE SCALE GENOMIC DNA]</scope>
    <source>
        <strain evidence="6 7">Pla85_3_4</strain>
    </source>
</reference>
<comment type="function">
    <text evidence="4">Required for resistance to DNA-damaging agents.</text>
</comment>
<organism evidence="6 7">
    <name type="scientific">Lignipirellula cremea</name>
    <dbReference type="NCBI Taxonomy" id="2528010"/>
    <lineage>
        <taxon>Bacteria</taxon>
        <taxon>Pseudomonadati</taxon>
        <taxon>Planctomycetota</taxon>
        <taxon>Planctomycetia</taxon>
        <taxon>Pirellulales</taxon>
        <taxon>Pirellulaceae</taxon>
        <taxon>Lignipirellula</taxon>
    </lineage>
</organism>
<comment type="similarity">
    <text evidence="2">Belongs to the universal stress protein A family.</text>
</comment>
<dbReference type="Proteomes" id="UP000317648">
    <property type="component" value="Chromosome"/>
</dbReference>
<evidence type="ECO:0000256" key="2">
    <source>
        <dbReference type="ARBA" id="ARBA00008791"/>
    </source>
</evidence>
<dbReference type="PANTHER" id="PTHR47892">
    <property type="entry name" value="UNIVERSAL STRESS PROTEIN E"/>
    <property type="match status" value="1"/>
</dbReference>
<name>A0A518DLC5_9BACT</name>
<dbReference type="KEGG" id="lcre:Pla8534_03840"/>
<keyword evidence="3" id="KW-0963">Cytoplasm</keyword>
<protein>
    <submittedName>
        <fullName evidence="6">Universal stress protein E</fullName>
    </submittedName>
</protein>
<accession>A0A518DLC5</accession>
<evidence type="ECO:0000256" key="1">
    <source>
        <dbReference type="ARBA" id="ARBA00004496"/>
    </source>
</evidence>
<dbReference type="PANTHER" id="PTHR47892:SF1">
    <property type="entry name" value="UNIVERSAL STRESS PROTEIN E"/>
    <property type="match status" value="1"/>
</dbReference>
<dbReference type="OrthoDB" id="239260at2"/>
<gene>
    <name evidence="6" type="primary">uspE_2</name>
    <name evidence="6" type="ORF">Pla8534_03840</name>
</gene>